<sequence length="78" mass="8871">MPVPHDLFADLSIQPDDFHALSAKDPELLKLHKAYQAKDKEVDVAERTAATDDTVTLLRKERLLIKDKIERIIHPAKS</sequence>
<dbReference type="InterPro" id="IPR007420">
    <property type="entry name" value="DUF465"/>
</dbReference>
<dbReference type="InterPro" id="IPR038444">
    <property type="entry name" value="DUF465_sf"/>
</dbReference>
<protein>
    <recommendedName>
        <fullName evidence="3">DUF465 domain-containing protein</fullName>
    </recommendedName>
</protein>
<dbReference type="OrthoDB" id="7030268at2"/>
<dbReference type="RefSeq" id="WP_101317476.1">
    <property type="nucleotide sequence ID" value="NZ_CABVHC010000004.1"/>
</dbReference>
<reference evidence="1 2" key="1">
    <citation type="submission" date="2019-09" db="EMBL/GenBank/DDBJ databases">
        <authorList>
            <person name="Chandra G."/>
            <person name="Truman W A."/>
        </authorList>
    </citation>
    <scope>NUCLEOTIDE SEQUENCE [LARGE SCALE GENOMIC DNA]</scope>
    <source>
        <strain evidence="1">PS631</strain>
    </source>
</reference>
<gene>
    <name evidence="1" type="ORF">PS631_04776</name>
</gene>
<evidence type="ECO:0000313" key="1">
    <source>
        <dbReference type="EMBL" id="VVN28629.1"/>
    </source>
</evidence>
<dbReference type="AlphaFoldDB" id="A0A5E6WIE8"/>
<evidence type="ECO:0000313" key="2">
    <source>
        <dbReference type="Proteomes" id="UP000399692"/>
    </source>
</evidence>
<organism evidence="1 2">
    <name type="scientific">Pseudomonas fluorescens</name>
    <dbReference type="NCBI Taxonomy" id="294"/>
    <lineage>
        <taxon>Bacteria</taxon>
        <taxon>Pseudomonadati</taxon>
        <taxon>Pseudomonadota</taxon>
        <taxon>Gammaproteobacteria</taxon>
        <taxon>Pseudomonadales</taxon>
        <taxon>Pseudomonadaceae</taxon>
        <taxon>Pseudomonas</taxon>
    </lineage>
</organism>
<dbReference type="Proteomes" id="UP000399692">
    <property type="component" value="Unassembled WGS sequence"/>
</dbReference>
<proteinExistence type="predicted"/>
<evidence type="ECO:0008006" key="3">
    <source>
        <dbReference type="Google" id="ProtNLM"/>
    </source>
</evidence>
<name>A0A5E6WIE8_PSEFL</name>
<dbReference type="Pfam" id="PF04325">
    <property type="entry name" value="DUF465"/>
    <property type="match status" value="1"/>
</dbReference>
<dbReference type="EMBL" id="CABVHF010000028">
    <property type="protein sequence ID" value="VVN28629.1"/>
    <property type="molecule type" value="Genomic_DNA"/>
</dbReference>
<dbReference type="Gene3D" id="6.10.280.50">
    <property type="match status" value="1"/>
</dbReference>
<accession>A0A5E6WIE8</accession>